<name>U4LKV4_PYROM</name>
<accession>U4LKV4</accession>
<reference evidence="1 2" key="1">
    <citation type="journal article" date="2013" name="PLoS Genet.">
        <title>The genome and development-dependent transcriptomes of Pyronema confluens: a window into fungal evolution.</title>
        <authorList>
            <person name="Traeger S."/>
            <person name="Altegoer F."/>
            <person name="Freitag M."/>
            <person name="Gabaldon T."/>
            <person name="Kempken F."/>
            <person name="Kumar A."/>
            <person name="Marcet-Houben M."/>
            <person name="Poggeler S."/>
            <person name="Stajich J.E."/>
            <person name="Nowrousian M."/>
        </authorList>
    </citation>
    <scope>NUCLEOTIDE SEQUENCE [LARGE SCALE GENOMIC DNA]</scope>
    <source>
        <strain evidence="2">CBS 100304</strain>
        <tissue evidence="1">Vegetative mycelium</tissue>
    </source>
</reference>
<protein>
    <submittedName>
        <fullName evidence="1">Uncharacterized protein</fullName>
    </submittedName>
</protein>
<evidence type="ECO:0000313" key="2">
    <source>
        <dbReference type="Proteomes" id="UP000018144"/>
    </source>
</evidence>
<organism evidence="1 2">
    <name type="scientific">Pyronema omphalodes (strain CBS 100304)</name>
    <name type="common">Pyronema confluens</name>
    <dbReference type="NCBI Taxonomy" id="1076935"/>
    <lineage>
        <taxon>Eukaryota</taxon>
        <taxon>Fungi</taxon>
        <taxon>Dikarya</taxon>
        <taxon>Ascomycota</taxon>
        <taxon>Pezizomycotina</taxon>
        <taxon>Pezizomycetes</taxon>
        <taxon>Pezizales</taxon>
        <taxon>Pyronemataceae</taxon>
        <taxon>Pyronema</taxon>
    </lineage>
</organism>
<evidence type="ECO:0000313" key="1">
    <source>
        <dbReference type="EMBL" id="CCX32729.1"/>
    </source>
</evidence>
<dbReference type="Proteomes" id="UP000018144">
    <property type="component" value="Unassembled WGS sequence"/>
</dbReference>
<proteinExistence type="predicted"/>
<gene>
    <name evidence="1" type="ORF">PCON_13580</name>
</gene>
<keyword evidence="2" id="KW-1185">Reference proteome</keyword>
<sequence>MLIFPPVISARMGLIKKKVPFKSSEVHPQIAI</sequence>
<dbReference type="AlphaFoldDB" id="U4LKV4"/>
<dbReference type="EMBL" id="HF935907">
    <property type="protein sequence ID" value="CCX32729.1"/>
    <property type="molecule type" value="Genomic_DNA"/>
</dbReference>